<dbReference type="HOGENOM" id="CLU_011736_6_1_10"/>
<dbReference type="EMBL" id="CP000108">
    <property type="protein sequence ID" value="ABB27598.1"/>
    <property type="molecule type" value="Genomic_DNA"/>
</dbReference>
<dbReference type="PANTHER" id="PTHR35149">
    <property type="entry name" value="SLL5132 PROTEIN"/>
    <property type="match status" value="1"/>
</dbReference>
<dbReference type="KEGG" id="cch:Cag_0325"/>
<organism evidence="3">
    <name type="scientific">Chlorobium chlorochromatii (strain CaD3)</name>
    <dbReference type="NCBI Taxonomy" id="340177"/>
    <lineage>
        <taxon>Bacteria</taxon>
        <taxon>Pseudomonadati</taxon>
        <taxon>Chlorobiota</taxon>
        <taxon>Chlorobiia</taxon>
        <taxon>Chlorobiales</taxon>
        <taxon>Chlorobiaceae</taxon>
        <taxon>Chlorobium/Pelodictyon group</taxon>
        <taxon>Chlorobium</taxon>
    </lineage>
</organism>
<reference evidence="3" key="1">
    <citation type="submission" date="2005-08" db="EMBL/GenBank/DDBJ databases">
        <title>Complete sequence of Chlorobium chlorochromatii CaD3.</title>
        <authorList>
            <person name="Copeland A."/>
            <person name="Lucas S."/>
            <person name="Lapidus A."/>
            <person name="Barry K."/>
            <person name="Detter J.C."/>
            <person name="Glavina T."/>
            <person name="Hammon N."/>
            <person name="Israni S."/>
            <person name="Pitluck S."/>
            <person name="Bryant D."/>
            <person name="Schmutz J."/>
            <person name="Larimer F."/>
            <person name="Land M."/>
            <person name="Kyrpides N."/>
            <person name="Ivanova N."/>
            <person name="Richardson P."/>
        </authorList>
    </citation>
    <scope>NUCLEOTIDE SEQUENCE [LARGE SCALE GENOMIC DNA]</scope>
    <source>
        <strain evidence="3">CaD3</strain>
    </source>
</reference>
<evidence type="ECO:0000259" key="1">
    <source>
        <dbReference type="Pfam" id="PF03235"/>
    </source>
</evidence>
<evidence type="ECO:0000313" key="3">
    <source>
        <dbReference type="EMBL" id="ABB27598.1"/>
    </source>
</evidence>
<gene>
    <name evidence="3" type="ordered locus">Cag_0325</name>
</gene>
<sequence>MTVMNFSTANQTYRQLMGNGLIYSVPRFQRDYSWTDQEWEDLWADILELLTSDGEQAHYMGYLVLQSKDSKNFDIVDGQQRLTTLSILALSVLAHLARLVEKNFDADNNRLRQEQLRNSFIGYLDPVSLVPRSKLNLNRNNNAFFQNYLVPLQKLPQRGLKATEHLMRKAFEWFNERIKQEYGNRKDGAAIAGILDSLADKLFFTVITVTDELNAYKVFETLNARGVRLSSTDLLKNYLFSVVHHENNNEYELNSLDERWEILVSKLGSESFPDFLRTHWNSHHRFVRHADLFKTIRANVLNRKHVFELIRSMETDADFYVALSSHEDQLWNPTEQKFIEELRMFNVRQLYPLLMAAWRSCERQDFTDILRACAIISFRYNVIGNLPTHEQERVYTNVAEQISKEKLTSFYDILIAMRSIYPNDEAFSNAFSDKQLKTTQSRNKRIVRYILFKLETLLSGTEYDFDSDRYNIEHILPEHPENNWEQFSDRDYEQSVYRLGNMTIMNTAANRDIGNTSYEEKRPRYAESEMMLTKKIAEENQSWTIERIGTRQRSMAKQAKTIWRISQLD</sequence>
<accession>Q3ATS7</accession>
<feature type="domain" description="GmrSD restriction endonucleases N-terminal" evidence="1">
    <location>
        <begin position="15"/>
        <end position="240"/>
    </location>
</feature>
<feature type="domain" description="GmrSD restriction endonucleases C-terminal" evidence="2">
    <location>
        <begin position="421"/>
        <end position="557"/>
    </location>
</feature>
<dbReference type="AlphaFoldDB" id="Q3ATS7"/>
<protein>
    <recommendedName>
        <fullName evidence="4">DUF262 domain-containing protein</fullName>
    </recommendedName>
</protein>
<proteinExistence type="predicted"/>
<dbReference type="OrthoDB" id="9798761at2"/>
<dbReference type="InterPro" id="IPR011089">
    <property type="entry name" value="GmrSD_C"/>
</dbReference>
<name>Q3ATS7_CHLCH</name>
<dbReference type="eggNOG" id="COG1479">
    <property type="taxonomic scope" value="Bacteria"/>
</dbReference>
<evidence type="ECO:0000259" key="2">
    <source>
        <dbReference type="Pfam" id="PF07510"/>
    </source>
</evidence>
<dbReference type="STRING" id="340177.Cag_0325"/>
<dbReference type="InterPro" id="IPR004919">
    <property type="entry name" value="GmrSD_N"/>
</dbReference>
<evidence type="ECO:0008006" key="4">
    <source>
        <dbReference type="Google" id="ProtNLM"/>
    </source>
</evidence>
<dbReference type="PANTHER" id="PTHR35149:SF2">
    <property type="entry name" value="DUF262 DOMAIN-CONTAINING PROTEIN"/>
    <property type="match status" value="1"/>
</dbReference>
<dbReference type="Pfam" id="PF07510">
    <property type="entry name" value="GmrSD_C"/>
    <property type="match status" value="1"/>
</dbReference>
<dbReference type="Pfam" id="PF03235">
    <property type="entry name" value="GmrSD_N"/>
    <property type="match status" value="1"/>
</dbReference>